<name>A0ACC2L1R5_PERAE</name>
<comment type="caution">
    <text evidence="1">The sequence shown here is derived from an EMBL/GenBank/DDBJ whole genome shotgun (WGS) entry which is preliminary data.</text>
</comment>
<accession>A0ACC2L1R5</accession>
<evidence type="ECO:0000313" key="2">
    <source>
        <dbReference type="Proteomes" id="UP001234297"/>
    </source>
</evidence>
<dbReference type="Proteomes" id="UP001234297">
    <property type="component" value="Chromosome 6"/>
</dbReference>
<organism evidence="1 2">
    <name type="scientific">Persea americana</name>
    <name type="common">Avocado</name>
    <dbReference type="NCBI Taxonomy" id="3435"/>
    <lineage>
        <taxon>Eukaryota</taxon>
        <taxon>Viridiplantae</taxon>
        <taxon>Streptophyta</taxon>
        <taxon>Embryophyta</taxon>
        <taxon>Tracheophyta</taxon>
        <taxon>Spermatophyta</taxon>
        <taxon>Magnoliopsida</taxon>
        <taxon>Magnoliidae</taxon>
        <taxon>Laurales</taxon>
        <taxon>Lauraceae</taxon>
        <taxon>Persea</taxon>
    </lineage>
</organism>
<keyword evidence="2" id="KW-1185">Reference proteome</keyword>
<sequence length="97" mass="10831">MHALVSASKKAVRIMEDDKGLRGPVSVSLNELQSPNGSGVMEVATVLSLSRFGGWVIKIMWCRREGEERHHPVRHVPQIPENRGDFSFSLLHAPMLD</sequence>
<gene>
    <name evidence="1" type="ORF">MRB53_020507</name>
</gene>
<protein>
    <submittedName>
        <fullName evidence="1">Uncharacterized protein</fullName>
    </submittedName>
</protein>
<dbReference type="EMBL" id="CM056814">
    <property type="protein sequence ID" value="KAJ8627200.1"/>
    <property type="molecule type" value="Genomic_DNA"/>
</dbReference>
<proteinExistence type="predicted"/>
<reference evidence="1 2" key="1">
    <citation type="journal article" date="2022" name="Hortic Res">
        <title>A haplotype resolved chromosomal level avocado genome allows analysis of novel avocado genes.</title>
        <authorList>
            <person name="Nath O."/>
            <person name="Fletcher S.J."/>
            <person name="Hayward A."/>
            <person name="Shaw L.M."/>
            <person name="Masouleh A.K."/>
            <person name="Furtado A."/>
            <person name="Henry R.J."/>
            <person name="Mitter N."/>
        </authorList>
    </citation>
    <scope>NUCLEOTIDE SEQUENCE [LARGE SCALE GENOMIC DNA]</scope>
    <source>
        <strain evidence="2">cv. Hass</strain>
    </source>
</reference>
<evidence type="ECO:0000313" key="1">
    <source>
        <dbReference type="EMBL" id="KAJ8627200.1"/>
    </source>
</evidence>